<organism evidence="1 2">
    <name type="scientific">Bathymodiolus thermophilus thioautotrophic gill symbiont</name>
    <dbReference type="NCBI Taxonomy" id="2360"/>
    <lineage>
        <taxon>Bacteria</taxon>
        <taxon>Pseudomonadati</taxon>
        <taxon>Pseudomonadota</taxon>
        <taxon>Gammaproteobacteria</taxon>
        <taxon>sulfur-oxidizing symbionts</taxon>
    </lineage>
</organism>
<dbReference type="SUPFAM" id="SSF52467">
    <property type="entry name" value="DHS-like NAD/FAD-binding domain"/>
    <property type="match status" value="1"/>
</dbReference>
<sequence length="319" mass="36643">MSDETKENIFKITQTFLSNPPLIVWGSGATISFGLPSMEDLNKKLKEKIKNFNVTNNNLEAELEKDKYNEDLLEIKKIIWEAVYESDNEVLKSIVSNDVDKFNGIKLLINKVLDTHPKVLNIVTTNYDRVLEYVMSYNNISFTDGFNGKTLSIFNEDAFQKKNIVNLLKVHGSLNWFNQDGKVRFIPCVLENSIPKIIVPSKKKYEEGYDSPYRELIQKTDSLIKDASSFLVIGFGFNDGHLTPKIKAKINKGIPIVLITKKVSKNSFTELERAKKYILFEEAKSGKTKVICKENKQSDKKEYEIEGAFWQLNEFMEII</sequence>
<dbReference type="EMBL" id="CAHJWF010000462">
    <property type="protein sequence ID" value="CAB5507766.1"/>
    <property type="molecule type" value="Genomic_DNA"/>
</dbReference>
<name>A0ABM8MAG5_9GAMM</name>
<protein>
    <recommendedName>
        <fullName evidence="3">SIR2-like domain-containing protein</fullName>
    </recommendedName>
</protein>
<dbReference type="Pfam" id="PF13289">
    <property type="entry name" value="SIR2_2"/>
    <property type="match status" value="1"/>
</dbReference>
<keyword evidence="2" id="KW-1185">Reference proteome</keyword>
<gene>
    <name evidence="1" type="ORF">AZO1586I_2041</name>
</gene>
<evidence type="ECO:0000313" key="1">
    <source>
        <dbReference type="EMBL" id="CAB5507766.1"/>
    </source>
</evidence>
<proteinExistence type="predicted"/>
<dbReference type="RefSeq" id="WP_202784607.1">
    <property type="nucleotide sequence ID" value="NZ_CAHJWF010000462.1"/>
</dbReference>
<dbReference type="InterPro" id="IPR029035">
    <property type="entry name" value="DHS-like_NAD/FAD-binding_dom"/>
</dbReference>
<evidence type="ECO:0000313" key="2">
    <source>
        <dbReference type="Proteomes" id="UP000626656"/>
    </source>
</evidence>
<comment type="caution">
    <text evidence="1">The sequence shown here is derived from an EMBL/GenBank/DDBJ whole genome shotgun (WGS) entry which is preliminary data.</text>
</comment>
<accession>A0ABM8MAG5</accession>
<dbReference type="Proteomes" id="UP000626656">
    <property type="component" value="Unassembled WGS sequence"/>
</dbReference>
<reference evidence="1 2" key="1">
    <citation type="submission" date="2020-05" db="EMBL/GenBank/DDBJ databases">
        <authorList>
            <person name="Petersen J."/>
            <person name="Sayavedra L."/>
        </authorList>
    </citation>
    <scope>NUCLEOTIDE SEQUENCE [LARGE SCALE GENOMIC DNA]</scope>
    <source>
        <strain evidence="1">B azoricus SOX ET2 1586I</strain>
    </source>
</reference>
<evidence type="ECO:0008006" key="3">
    <source>
        <dbReference type="Google" id="ProtNLM"/>
    </source>
</evidence>